<evidence type="ECO:0000313" key="1">
    <source>
        <dbReference type="EMBL" id="AEG31066.1"/>
    </source>
</evidence>
<sequence>MPALSVHLTRLQPLAVMLGLAFGLGLLTACSDSNQGPSWPLLTDCDLHQQACRHQQNSQQVNLSLSPQPVPIARPINVQVELAGFEDVSKIELDIAGINMYMGYNRVNLSADTADLYTGQTMLAFCTNEVMQWQVTVLVHDHAGLVTQIPYLLETRNR</sequence>
<dbReference type="AlphaFoldDB" id="F6DAA0"/>
<keyword evidence="2" id="KW-1185">Reference proteome</keyword>
<dbReference type="STRING" id="717773.Thicy_0290"/>
<dbReference type="Proteomes" id="UP000009232">
    <property type="component" value="Chromosome"/>
</dbReference>
<dbReference type="HOGENOM" id="CLU_135540_0_0_6"/>
<dbReference type="OrthoDB" id="5917490at2"/>
<protein>
    <submittedName>
        <fullName evidence="1">Uncharacterized protein</fullName>
    </submittedName>
</protein>
<gene>
    <name evidence="1" type="ordered locus">Thicy_0290</name>
</gene>
<dbReference type="eggNOG" id="ENOG5033ID4">
    <property type="taxonomic scope" value="Bacteria"/>
</dbReference>
<evidence type="ECO:0000313" key="2">
    <source>
        <dbReference type="Proteomes" id="UP000009232"/>
    </source>
</evidence>
<accession>F6DAA0</accession>
<reference evidence="1 2" key="1">
    <citation type="submission" date="2011-05" db="EMBL/GenBank/DDBJ databases">
        <title>Complete sequence of Thioalkalimicrobium cyclicum ALM1.</title>
        <authorList>
            <consortium name="US DOE Joint Genome Institute"/>
            <person name="Lucas S."/>
            <person name="Han J."/>
            <person name="Lapidus A."/>
            <person name="Cheng J.-F."/>
            <person name="Goodwin L."/>
            <person name="Pitluck S."/>
            <person name="Peters L."/>
            <person name="Mikhailova N."/>
            <person name="Davenport K."/>
            <person name="Han C."/>
            <person name="Tapia R."/>
            <person name="Land M."/>
            <person name="Hauser L."/>
            <person name="Kyrpides N."/>
            <person name="Ivanova N."/>
            <person name="Pagani I."/>
            <person name="Kappler U."/>
            <person name="Woyke T."/>
        </authorList>
    </citation>
    <scope>NUCLEOTIDE SEQUENCE [LARGE SCALE GENOMIC DNA]</scope>
    <source>
        <strain evidence="2">DSM 14477 / JCM 11371 / ALM1</strain>
    </source>
</reference>
<name>F6DAA0_THICA</name>
<organism evidence="1 2">
    <name type="scientific">Thiomicrospira cyclica (strain DSM 14477 / JCM 11371 / ALM1)</name>
    <name type="common">Thioalkalimicrobium cyclicum</name>
    <dbReference type="NCBI Taxonomy" id="717773"/>
    <lineage>
        <taxon>Bacteria</taxon>
        <taxon>Pseudomonadati</taxon>
        <taxon>Pseudomonadota</taxon>
        <taxon>Gammaproteobacteria</taxon>
        <taxon>Thiotrichales</taxon>
        <taxon>Piscirickettsiaceae</taxon>
        <taxon>Thiomicrospira</taxon>
    </lineage>
</organism>
<dbReference type="KEGG" id="tcy:Thicy_0290"/>
<dbReference type="EMBL" id="CP002776">
    <property type="protein sequence ID" value="AEG31066.1"/>
    <property type="molecule type" value="Genomic_DNA"/>
</dbReference>
<proteinExistence type="predicted"/>
<dbReference type="RefSeq" id="WP_013834849.1">
    <property type="nucleotide sequence ID" value="NC_015581.1"/>
</dbReference>